<keyword evidence="1" id="KW-0732">Signal</keyword>
<name>A0A5J6LG18_9GAMM</name>
<organism evidence="2 3">
    <name type="scientific">Nitrincola iocasae</name>
    <dbReference type="NCBI Taxonomy" id="2614693"/>
    <lineage>
        <taxon>Bacteria</taxon>
        <taxon>Pseudomonadati</taxon>
        <taxon>Pseudomonadota</taxon>
        <taxon>Gammaproteobacteria</taxon>
        <taxon>Oceanospirillales</taxon>
        <taxon>Oceanospirillaceae</taxon>
        <taxon>Nitrincola</taxon>
    </lineage>
</organism>
<evidence type="ECO:0000313" key="3">
    <source>
        <dbReference type="Proteomes" id="UP000325606"/>
    </source>
</evidence>
<dbReference type="KEGG" id="nik:F5I99_11905"/>
<accession>A0A5J6LG18</accession>
<dbReference type="EMBL" id="CP044222">
    <property type="protein sequence ID" value="QEW07151.1"/>
    <property type="molecule type" value="Genomic_DNA"/>
</dbReference>
<evidence type="ECO:0000256" key="1">
    <source>
        <dbReference type="SAM" id="SignalP"/>
    </source>
</evidence>
<gene>
    <name evidence="2" type="ORF">F5I99_11905</name>
</gene>
<reference evidence="2 3" key="1">
    <citation type="submission" date="2019-09" db="EMBL/GenBank/DDBJ databases">
        <title>Nitrincola iocasae sp. nov., a bacterium isolated from the sediment collected at a cold seep field in South China Sea.</title>
        <authorList>
            <person name="Zhang H."/>
            <person name="Wang H."/>
            <person name="Li C."/>
        </authorList>
    </citation>
    <scope>NUCLEOTIDE SEQUENCE [LARGE SCALE GENOMIC DNA]</scope>
    <source>
        <strain evidence="2 3">KXZD1103</strain>
    </source>
</reference>
<dbReference type="InterPro" id="IPR025293">
    <property type="entry name" value="YfiR/HmsC-like"/>
</dbReference>
<dbReference type="RefSeq" id="WP_151056276.1">
    <property type="nucleotide sequence ID" value="NZ_CP044222.1"/>
</dbReference>
<keyword evidence="3" id="KW-1185">Reference proteome</keyword>
<dbReference type="Proteomes" id="UP000325606">
    <property type="component" value="Chromosome"/>
</dbReference>
<dbReference type="Pfam" id="PF13689">
    <property type="entry name" value="DUF4154"/>
    <property type="match status" value="1"/>
</dbReference>
<evidence type="ECO:0000313" key="2">
    <source>
        <dbReference type="EMBL" id="QEW07151.1"/>
    </source>
</evidence>
<dbReference type="AlphaFoldDB" id="A0A5J6LG18"/>
<proteinExistence type="predicted"/>
<feature type="signal peptide" evidence="1">
    <location>
        <begin position="1"/>
        <end position="23"/>
    </location>
</feature>
<protein>
    <submittedName>
        <fullName evidence="2">YfiR family protein</fullName>
    </submittedName>
</protein>
<feature type="chain" id="PRO_5023916970" evidence="1">
    <location>
        <begin position="24"/>
        <end position="177"/>
    </location>
</feature>
<sequence length="177" mass="19651">MRRFLIFFAFISVAFLAPGIMMAADSSSTDADREQQTAQQVSYIVSGIVSYSRWPDDIAPSKACIVGSTLYMQALFDQDVNRNSYAWQHYQDSDYGEVERCDIVYIGALTSSEQHNLLSEITGKPVLSISEHDPECYGGSLICLNLVEEGSSFQVNLDAVARSGIRIHPQVLKLGRE</sequence>